<reference evidence="1" key="1">
    <citation type="submission" date="2024-12" db="EMBL/GenBank/DDBJ databases">
        <authorList>
            <person name="Wu N."/>
        </authorList>
    </citation>
    <scope>NUCLEOTIDE SEQUENCE</scope>
    <source>
        <strain evidence="1">P15</strain>
    </source>
</reference>
<sequence>MEVLVIPQITKGGKFVFGWSVVRSNGQVRLPDMASDEYHITSEGKVILFTGSAKTGGFCVTRRGLLLESPMGVLPDNPDLDRYERPEGVFVSYKGRKYCWLTVSEDRTLSFTEEMLRILGIGPGSRLLSIRGSCFAFVMGAKGPLLERANHYQGDIDCFA</sequence>
<protein>
    <submittedName>
        <fullName evidence="1">Uncharacterized protein</fullName>
    </submittedName>
</protein>
<evidence type="ECO:0000313" key="2">
    <source>
        <dbReference type="Proteomes" id="UP001631969"/>
    </source>
</evidence>
<dbReference type="EMBL" id="JBJURJ010000010">
    <property type="protein sequence ID" value="MFM9329910.1"/>
    <property type="molecule type" value="Genomic_DNA"/>
</dbReference>
<proteinExistence type="predicted"/>
<comment type="caution">
    <text evidence="1">The sequence shown here is derived from an EMBL/GenBank/DDBJ whole genome shotgun (WGS) entry which is preliminary data.</text>
</comment>
<gene>
    <name evidence="1" type="ORF">ACI1P1_16565</name>
</gene>
<keyword evidence="2" id="KW-1185">Reference proteome</keyword>
<evidence type="ECO:0000313" key="1">
    <source>
        <dbReference type="EMBL" id="MFM9329910.1"/>
    </source>
</evidence>
<organism evidence="1 2">
    <name type="scientific">Paenibacillus mesotrionivorans</name>
    <dbReference type="NCBI Taxonomy" id="3160968"/>
    <lineage>
        <taxon>Bacteria</taxon>
        <taxon>Bacillati</taxon>
        <taxon>Bacillota</taxon>
        <taxon>Bacilli</taxon>
        <taxon>Bacillales</taxon>
        <taxon>Paenibacillaceae</taxon>
        <taxon>Paenibacillus</taxon>
    </lineage>
</organism>
<name>A0ACC7NZH4_9BACL</name>
<accession>A0ACC7NZH4</accession>
<dbReference type="Proteomes" id="UP001631969">
    <property type="component" value="Unassembled WGS sequence"/>
</dbReference>